<dbReference type="HOGENOM" id="CLU_1913098_0_0_4"/>
<gene>
    <name evidence="1" type="ordered locus">BamMC406_6620</name>
</gene>
<name>B1Z6F9_BURA4</name>
<evidence type="ECO:0000313" key="1">
    <source>
        <dbReference type="EMBL" id="ACB69036.1"/>
    </source>
</evidence>
<organism evidence="1 2">
    <name type="scientific">Burkholderia ambifaria (strain MC40-6)</name>
    <dbReference type="NCBI Taxonomy" id="398577"/>
    <lineage>
        <taxon>Bacteria</taxon>
        <taxon>Pseudomonadati</taxon>
        <taxon>Pseudomonadota</taxon>
        <taxon>Betaproteobacteria</taxon>
        <taxon>Burkholderiales</taxon>
        <taxon>Burkholderiaceae</taxon>
        <taxon>Burkholderia</taxon>
        <taxon>Burkholderia cepacia complex</taxon>
    </lineage>
</organism>
<protein>
    <submittedName>
        <fullName evidence="1">Uncharacterized protein</fullName>
    </submittedName>
</protein>
<sequence>MGKQWVGSDISCHSQIELALSIERLMSVTGLQDNMSERSSHLTHWVCECVHAILFANLEPDLAQACFDAYRHALDDAAREGGLVDWTSDEMWFSERFDASEMIRVGGDPILHARRAGMAHGRLLRTCINSMM</sequence>
<keyword evidence="1" id="KW-0614">Plasmid</keyword>
<dbReference type="RefSeq" id="WP_012367270.1">
    <property type="nucleotide sequence ID" value="NC_010553.1"/>
</dbReference>
<dbReference type="Proteomes" id="UP000001680">
    <property type="component" value="Plasmid pBMC401"/>
</dbReference>
<dbReference type="AlphaFoldDB" id="B1Z6F9"/>
<proteinExistence type="predicted"/>
<geneLocation type="plasmid" evidence="1 2">
    <name>pBMC401</name>
</geneLocation>
<dbReference type="EMBL" id="CP001028">
    <property type="protein sequence ID" value="ACB69036.1"/>
    <property type="molecule type" value="Genomic_DNA"/>
</dbReference>
<accession>B1Z6F9</accession>
<dbReference type="KEGG" id="bac:BamMC406_6620"/>
<reference evidence="2" key="1">
    <citation type="submission" date="2008-04" db="EMBL/GenBank/DDBJ databases">
        <title>Complete sequence of plasmid 1 of Burkholderia ambifaria MC40-6.</title>
        <authorList>
            <person name="Copeland A."/>
            <person name="Lucas S."/>
            <person name="Lapidus A."/>
            <person name="Glavina del Rio T."/>
            <person name="Dalin E."/>
            <person name="Tice H."/>
            <person name="Pitluck S."/>
            <person name="Chain P."/>
            <person name="Malfatti S."/>
            <person name="Shin M."/>
            <person name="Vergez L."/>
            <person name="Lang D."/>
            <person name="Schmutz J."/>
            <person name="Larimer F."/>
            <person name="Land M."/>
            <person name="Hauser L."/>
            <person name="Kyrpides N."/>
            <person name="Lykidis A."/>
            <person name="Ramette A."/>
            <person name="Konstantinidis K."/>
            <person name="Tiedje J."/>
            <person name="Richardson P."/>
        </authorList>
    </citation>
    <scope>NUCLEOTIDE SEQUENCE [LARGE SCALE GENOMIC DNA]</scope>
    <source>
        <strain evidence="2">MC40-6</strain>
        <plasmid evidence="2">Plasmid pBMC401</plasmid>
    </source>
</reference>
<evidence type="ECO:0000313" key="2">
    <source>
        <dbReference type="Proteomes" id="UP000001680"/>
    </source>
</evidence>